<dbReference type="AlphaFoldDB" id="A0A1V3XD70"/>
<gene>
    <name evidence="2" type="ORF">BZL29_3049</name>
    <name evidence="1" type="ORF">BZL30_8453</name>
</gene>
<organism evidence="2 3">
    <name type="scientific">Mycobacterium kansasii</name>
    <dbReference type="NCBI Taxonomy" id="1768"/>
    <lineage>
        <taxon>Bacteria</taxon>
        <taxon>Bacillati</taxon>
        <taxon>Actinomycetota</taxon>
        <taxon>Actinomycetes</taxon>
        <taxon>Mycobacteriales</taxon>
        <taxon>Mycobacteriaceae</taxon>
        <taxon>Mycobacterium</taxon>
    </lineage>
</organism>
<proteinExistence type="predicted"/>
<dbReference type="EMBL" id="MVBN01000003">
    <property type="protein sequence ID" value="OOK77153.1"/>
    <property type="molecule type" value="Genomic_DNA"/>
</dbReference>
<reference evidence="3 4" key="1">
    <citation type="submission" date="2017-02" db="EMBL/GenBank/DDBJ databases">
        <title>Complete genome sequences of Mycobacterium kansasii strains isolated from rhesus macaques.</title>
        <authorList>
            <person name="Panda A."/>
            <person name="Nagaraj S."/>
            <person name="Zhao X."/>
            <person name="Tettelin H."/>
            <person name="Detolla L.J."/>
        </authorList>
    </citation>
    <scope>NUCLEOTIDE SEQUENCE [LARGE SCALE GENOMIC DNA]</scope>
    <source>
        <strain evidence="2 3">11-3469</strain>
        <strain evidence="1 4">11-3813</strain>
    </source>
</reference>
<dbReference type="Proteomes" id="UP000189229">
    <property type="component" value="Unassembled WGS sequence"/>
</dbReference>
<evidence type="ECO:0000313" key="4">
    <source>
        <dbReference type="Proteomes" id="UP000189229"/>
    </source>
</evidence>
<accession>A0A1V3XD70</accession>
<evidence type="ECO:0000313" key="1">
    <source>
        <dbReference type="EMBL" id="OOK66433.1"/>
    </source>
</evidence>
<dbReference type="EMBL" id="MVBM01000009">
    <property type="protein sequence ID" value="OOK66433.1"/>
    <property type="molecule type" value="Genomic_DNA"/>
</dbReference>
<dbReference type="Proteomes" id="UP000188532">
    <property type="component" value="Unassembled WGS sequence"/>
</dbReference>
<comment type="caution">
    <text evidence="2">The sequence shown here is derived from an EMBL/GenBank/DDBJ whole genome shotgun (WGS) entry which is preliminary data.</text>
</comment>
<name>A0A1V3XD70_MYCKA</name>
<protein>
    <submittedName>
        <fullName evidence="2">Uncharacterized protein</fullName>
    </submittedName>
</protein>
<evidence type="ECO:0000313" key="3">
    <source>
        <dbReference type="Proteomes" id="UP000188532"/>
    </source>
</evidence>
<sequence length="39" mass="4070">MDAITAISVAVDGGYDAATLIDDVAHRLARLDQSALALR</sequence>
<evidence type="ECO:0000313" key="2">
    <source>
        <dbReference type="EMBL" id="OOK77153.1"/>
    </source>
</evidence>